<feature type="region of interest" description="Disordered" evidence="1">
    <location>
        <begin position="1"/>
        <end position="35"/>
    </location>
</feature>
<sequence>MLDPWSDAAQAPTDASAPTPGRRSAADADAPAAGSAAWTVFETDAVCGLPPAGDAWVPFTPGDPGGPGADPWRPGGPTDARPGMSTVTKDSGAGKTPEAGVKPEAGGASRRGAAWAPPGGS</sequence>
<evidence type="ECO:0000313" key="2">
    <source>
        <dbReference type="EMBL" id="BAU85714.1"/>
    </source>
</evidence>
<feature type="compositionally biased region" description="Low complexity" evidence="1">
    <location>
        <begin position="20"/>
        <end position="35"/>
    </location>
</feature>
<gene>
    <name evidence="2" type="ORF">SLA_4830</name>
</gene>
<dbReference type="Proteomes" id="UP000217676">
    <property type="component" value="Chromosome"/>
</dbReference>
<dbReference type="KEGG" id="slau:SLA_4830"/>
<reference evidence="2 3" key="1">
    <citation type="journal article" date="2016" name="Genome Announc.">
        <title>Complete Genome Sequence of Thiostrepton-Producing Streptomyces laurentii ATCC 31255.</title>
        <authorList>
            <person name="Doi K."/>
            <person name="Fujino Y."/>
            <person name="Nagayoshi Y."/>
            <person name="Ohshima T."/>
            <person name="Ogata S."/>
        </authorList>
    </citation>
    <scope>NUCLEOTIDE SEQUENCE [LARGE SCALE GENOMIC DNA]</scope>
    <source>
        <strain evidence="2 3">ATCC 31255</strain>
    </source>
</reference>
<protein>
    <submittedName>
        <fullName evidence="2">NFX1-type zinc finger-containing protein 1</fullName>
    </submittedName>
</protein>
<feature type="region of interest" description="Disordered" evidence="1">
    <location>
        <begin position="56"/>
        <end position="121"/>
    </location>
</feature>
<evidence type="ECO:0000313" key="3">
    <source>
        <dbReference type="Proteomes" id="UP000217676"/>
    </source>
</evidence>
<organism evidence="2 3">
    <name type="scientific">Streptomyces laurentii</name>
    <dbReference type="NCBI Taxonomy" id="39478"/>
    <lineage>
        <taxon>Bacteria</taxon>
        <taxon>Bacillati</taxon>
        <taxon>Actinomycetota</taxon>
        <taxon>Actinomycetes</taxon>
        <taxon>Kitasatosporales</taxon>
        <taxon>Streptomycetaceae</taxon>
        <taxon>Streptomyces</taxon>
    </lineage>
</organism>
<evidence type="ECO:0000256" key="1">
    <source>
        <dbReference type="SAM" id="MobiDB-lite"/>
    </source>
</evidence>
<proteinExistence type="predicted"/>
<accession>A0A160P3T8</accession>
<keyword evidence="3" id="KW-1185">Reference proteome</keyword>
<dbReference type="AlphaFoldDB" id="A0A160P3T8"/>
<dbReference type="EMBL" id="AP017424">
    <property type="protein sequence ID" value="BAU85714.1"/>
    <property type="molecule type" value="Genomic_DNA"/>
</dbReference>
<feature type="compositionally biased region" description="Low complexity" evidence="1">
    <location>
        <begin position="105"/>
        <end position="121"/>
    </location>
</feature>
<name>A0A160P3T8_STRLU</name>